<feature type="compositionally biased region" description="Polar residues" evidence="1">
    <location>
        <begin position="35"/>
        <end position="48"/>
    </location>
</feature>
<evidence type="ECO:0000256" key="1">
    <source>
        <dbReference type="SAM" id="MobiDB-lite"/>
    </source>
</evidence>
<evidence type="ECO:0000313" key="3">
    <source>
        <dbReference type="Proteomes" id="UP000599312"/>
    </source>
</evidence>
<name>A0A931FP17_9HYPH</name>
<accession>A0A931FP17</accession>
<comment type="caution">
    <text evidence="2">The sequence shown here is derived from an EMBL/GenBank/DDBJ whole genome shotgun (WGS) entry which is preliminary data.</text>
</comment>
<dbReference type="InterPro" id="IPR019291">
    <property type="entry name" value="Host_attachment_protein"/>
</dbReference>
<gene>
    <name evidence="2" type="ORF">I2H38_01035</name>
</gene>
<feature type="region of interest" description="Disordered" evidence="1">
    <location>
        <begin position="35"/>
        <end position="59"/>
    </location>
</feature>
<dbReference type="Proteomes" id="UP000599312">
    <property type="component" value="Unassembled WGS sequence"/>
</dbReference>
<reference evidence="2" key="1">
    <citation type="submission" date="2020-11" db="EMBL/GenBank/DDBJ databases">
        <authorList>
            <person name="Kim M.K."/>
        </authorList>
    </citation>
    <scope>NUCLEOTIDE SEQUENCE</scope>
    <source>
        <strain evidence="2">BT350</strain>
    </source>
</reference>
<sequence length="148" mass="16619">MPHIQTRVLVVVADGRKALFLDDTGTALRPQLHLTQSLQASDNPPTHDQGTDKPGRSYQSVGTMRSAMEQTDWHELAEQQFAREIAAAIDALHHQDPLHGLILVASPRTLSYLRQEIPEPLKKLVRSEIDKDLTHCTVKEIEHHLTPT</sequence>
<evidence type="ECO:0000313" key="2">
    <source>
        <dbReference type="EMBL" id="MBF9231953.1"/>
    </source>
</evidence>
<proteinExistence type="predicted"/>
<dbReference type="EMBL" id="JADQDO010000001">
    <property type="protein sequence ID" value="MBF9231953.1"/>
    <property type="molecule type" value="Genomic_DNA"/>
</dbReference>
<dbReference type="RefSeq" id="WP_196269940.1">
    <property type="nucleotide sequence ID" value="NZ_JADQDO010000001.1"/>
</dbReference>
<dbReference type="Pfam" id="PF10116">
    <property type="entry name" value="Host_attach"/>
    <property type="match status" value="1"/>
</dbReference>
<protein>
    <submittedName>
        <fullName evidence="2">Host attachment protein</fullName>
    </submittedName>
</protein>
<organism evidence="2 3">
    <name type="scientific">Microvirga alba</name>
    <dbReference type="NCBI Taxonomy" id="2791025"/>
    <lineage>
        <taxon>Bacteria</taxon>
        <taxon>Pseudomonadati</taxon>
        <taxon>Pseudomonadota</taxon>
        <taxon>Alphaproteobacteria</taxon>
        <taxon>Hyphomicrobiales</taxon>
        <taxon>Methylobacteriaceae</taxon>
        <taxon>Microvirga</taxon>
    </lineage>
</organism>
<dbReference type="AlphaFoldDB" id="A0A931FP17"/>
<keyword evidence="3" id="KW-1185">Reference proteome</keyword>